<dbReference type="AlphaFoldDB" id="A0A2T4DSE3"/>
<evidence type="ECO:0000313" key="1">
    <source>
        <dbReference type="EMBL" id="PTB96676.1"/>
    </source>
</evidence>
<sequence length="189" mass="21753">MRYILISLLLLLLGCTANEKSYLQFNQLKKSQLPTVGLADLSKYSFQNISDSLNFPFCDSTFQYQLKYAEGKFLEITVFPPSGYCLEIVDRSTFKILINKQGRFMVKGKERTFEELHNEISSRSGNVKGDEYYVIKPEQTEAAMNSLVTVLDLINNEFYKSYIGLNKDHNISGREDYPEQSQVINIQLN</sequence>
<organism evidence="1 2">
    <name type="scientific">Marivirga lumbricoides</name>
    <dbReference type="NCBI Taxonomy" id="1046115"/>
    <lineage>
        <taxon>Bacteria</taxon>
        <taxon>Pseudomonadati</taxon>
        <taxon>Bacteroidota</taxon>
        <taxon>Cytophagia</taxon>
        <taxon>Cytophagales</taxon>
        <taxon>Marivirgaceae</taxon>
        <taxon>Marivirga</taxon>
    </lineage>
</organism>
<dbReference type="EMBL" id="PYVU01000040">
    <property type="protein sequence ID" value="PTB96676.1"/>
    <property type="molecule type" value="Genomic_DNA"/>
</dbReference>
<name>A0A2T4DSE3_9BACT</name>
<accession>A0A2T4DSE3</accession>
<comment type="caution">
    <text evidence="1">The sequence shown here is derived from an EMBL/GenBank/DDBJ whole genome shotgun (WGS) entry which is preliminary data.</text>
</comment>
<proteinExistence type="predicted"/>
<dbReference type="PROSITE" id="PS51257">
    <property type="entry name" value="PROKAR_LIPOPROTEIN"/>
    <property type="match status" value="1"/>
</dbReference>
<evidence type="ECO:0000313" key="2">
    <source>
        <dbReference type="Proteomes" id="UP000240608"/>
    </source>
</evidence>
<reference evidence="1 2" key="1">
    <citation type="submission" date="2018-03" db="EMBL/GenBank/DDBJ databases">
        <title>Cross-interface Injection: A General Nanoliter Liquid Handling Method Applied to Single Cells Genome Amplification Automated Nanoliter Liquid Handling Applied to Single Cell Multiple Displacement Amplification.</title>
        <authorList>
            <person name="Yun J."/>
            <person name="Xu P."/>
            <person name="Xu J."/>
            <person name="Dai X."/>
            <person name="Wang Y."/>
            <person name="Zheng X."/>
            <person name="Cao C."/>
            <person name="Yi Q."/>
            <person name="Zhu Y."/>
            <person name="Wang L."/>
            <person name="Dong Z."/>
            <person name="Huang Y."/>
            <person name="Huang L."/>
            <person name="Du W."/>
        </authorList>
    </citation>
    <scope>NUCLEOTIDE SEQUENCE [LARGE SCALE GENOMIC DNA]</scope>
    <source>
        <strain evidence="1 2">Z-D1-2</strain>
    </source>
</reference>
<gene>
    <name evidence="1" type="ORF">C9994_06215</name>
</gene>
<protein>
    <submittedName>
        <fullName evidence="1">Uncharacterized protein</fullName>
    </submittedName>
</protein>
<dbReference type="Proteomes" id="UP000240608">
    <property type="component" value="Unassembled WGS sequence"/>
</dbReference>